<dbReference type="PANTHER" id="PTHR46889">
    <property type="entry name" value="TRANSPOSASE INSF FOR INSERTION SEQUENCE IS3B-RELATED"/>
    <property type="match status" value="1"/>
</dbReference>
<gene>
    <name evidence="5" type="ORF">NCTC11978_01968</name>
    <name evidence="6" type="ORF">NCTC11978_01979</name>
</gene>
<evidence type="ECO:0000256" key="1">
    <source>
        <dbReference type="ARBA" id="ARBA00023125"/>
    </source>
</evidence>
<dbReference type="PANTHER" id="PTHR46889:SF6">
    <property type="entry name" value="TRANSPOSASE INSF FOR INSERTION SEQUENCE IS3B"/>
    <property type="match status" value="1"/>
</dbReference>
<dbReference type="InterPro" id="IPR012337">
    <property type="entry name" value="RNaseH-like_sf"/>
</dbReference>
<name>A0A378IUG7_9GAMM</name>
<comment type="function">
    <text evidence="2">Involved in the transposition of the insertion sequence IS3.</text>
</comment>
<dbReference type="GO" id="GO:0003677">
    <property type="term" value="F:DNA binding"/>
    <property type="evidence" value="ECO:0007669"/>
    <property type="project" value="UniProtKB-KW"/>
</dbReference>
<evidence type="ECO:0000313" key="6">
    <source>
        <dbReference type="EMBL" id="STX38790.1"/>
    </source>
</evidence>
<sequence length="273" mass="32231">MKYVFIKTHSKQFSITLMCQLFKVSRSGFYSYCTRPLSSQQRANEELDKKITTIFNHHKKRYGAPRITRVLKSHNEQCSHTRVARRMKQMGLVAVAKKKFKVTTDSEHHLPVYSNVLNRDFSTTSINQKWACDITYIRTQEGWLYLAVVIDLYSRAVIGWSMSKRMKKSLVFDALMMALFKRKFPKNVIVHSDRGSQYCSKKYQTILKNYRLIGSMSRKSNCWDNAIAESFFHTLKVELVHECIYTTREQARLSLFHYLEVYYNKNRMHSAID</sequence>
<dbReference type="NCBIfam" id="NF033516">
    <property type="entry name" value="transpos_IS3"/>
    <property type="match status" value="1"/>
</dbReference>
<dbReference type="Pfam" id="PF13333">
    <property type="entry name" value="rve_2"/>
    <property type="match status" value="1"/>
</dbReference>
<dbReference type="Pfam" id="PF00665">
    <property type="entry name" value="rve"/>
    <property type="match status" value="1"/>
</dbReference>
<evidence type="ECO:0000259" key="4">
    <source>
        <dbReference type="PROSITE" id="PS50994"/>
    </source>
</evidence>
<dbReference type="EMBL" id="UGNY01000001">
    <property type="protein sequence ID" value="STX38790.1"/>
    <property type="molecule type" value="Genomic_DNA"/>
</dbReference>
<proteinExistence type="inferred from homology"/>
<dbReference type="InterPro" id="IPR050900">
    <property type="entry name" value="Transposase_IS3/IS150/IS904"/>
</dbReference>
<evidence type="ECO:0000313" key="7">
    <source>
        <dbReference type="Proteomes" id="UP000254033"/>
    </source>
</evidence>
<dbReference type="InterPro" id="IPR001584">
    <property type="entry name" value="Integrase_cat-core"/>
</dbReference>
<protein>
    <submittedName>
        <fullName evidence="5">Transposase</fullName>
    </submittedName>
</protein>
<evidence type="ECO:0000256" key="2">
    <source>
        <dbReference type="ARBA" id="ARBA00037276"/>
    </source>
</evidence>
<dbReference type="InterPro" id="IPR036397">
    <property type="entry name" value="RNaseH_sf"/>
</dbReference>
<dbReference type="Gene3D" id="3.30.420.10">
    <property type="entry name" value="Ribonuclease H-like superfamily/Ribonuclease H"/>
    <property type="match status" value="1"/>
</dbReference>
<dbReference type="GO" id="GO:0015074">
    <property type="term" value="P:DNA integration"/>
    <property type="evidence" value="ECO:0007669"/>
    <property type="project" value="InterPro"/>
</dbReference>
<dbReference type="RefSeq" id="WP_115175457.1">
    <property type="nucleotide sequence ID" value="NZ_UGNY01000001.1"/>
</dbReference>
<organism evidence="5 7">
    <name type="scientific">Legionella feeleii</name>
    <dbReference type="NCBI Taxonomy" id="453"/>
    <lineage>
        <taxon>Bacteria</taxon>
        <taxon>Pseudomonadati</taxon>
        <taxon>Pseudomonadota</taxon>
        <taxon>Gammaproteobacteria</taxon>
        <taxon>Legionellales</taxon>
        <taxon>Legionellaceae</taxon>
        <taxon>Legionella</taxon>
    </lineage>
</organism>
<keyword evidence="1" id="KW-0238">DNA-binding</keyword>
<reference evidence="5 7" key="1">
    <citation type="submission" date="2018-06" db="EMBL/GenBank/DDBJ databases">
        <authorList>
            <consortium name="Pathogen Informatics"/>
            <person name="Doyle S."/>
        </authorList>
    </citation>
    <scope>NUCLEOTIDE SEQUENCE [LARGE SCALE GENOMIC DNA]</scope>
    <source>
        <strain evidence="5 7">NCTC11978</strain>
    </source>
</reference>
<dbReference type="PROSITE" id="PS50994">
    <property type="entry name" value="INTEGRASE"/>
    <property type="match status" value="1"/>
</dbReference>
<dbReference type="EMBL" id="UGNY01000001">
    <property type="protein sequence ID" value="STX38779.1"/>
    <property type="molecule type" value="Genomic_DNA"/>
</dbReference>
<evidence type="ECO:0000256" key="3">
    <source>
        <dbReference type="ARBA" id="ARBA00043964"/>
    </source>
</evidence>
<dbReference type="Proteomes" id="UP000254033">
    <property type="component" value="Unassembled WGS sequence"/>
</dbReference>
<dbReference type="Pfam" id="PF13276">
    <property type="entry name" value="HTH_21"/>
    <property type="match status" value="1"/>
</dbReference>
<comment type="similarity">
    <text evidence="3">Belongs to the transposase IS3/IS150/IS904 family.</text>
</comment>
<evidence type="ECO:0000313" key="5">
    <source>
        <dbReference type="EMBL" id="STX38779.1"/>
    </source>
</evidence>
<dbReference type="AlphaFoldDB" id="A0A378IUG7"/>
<dbReference type="InterPro" id="IPR025948">
    <property type="entry name" value="HTH-like_dom"/>
</dbReference>
<feature type="domain" description="Integrase catalytic" evidence="4">
    <location>
        <begin position="107"/>
        <end position="273"/>
    </location>
</feature>
<dbReference type="InterPro" id="IPR048020">
    <property type="entry name" value="Transpos_IS3"/>
</dbReference>
<accession>A0A378IUG7</accession>
<dbReference type="SUPFAM" id="SSF53098">
    <property type="entry name" value="Ribonuclease H-like"/>
    <property type="match status" value="1"/>
</dbReference>